<feature type="region of interest" description="Disordered" evidence="5">
    <location>
        <begin position="277"/>
        <end position="322"/>
    </location>
</feature>
<evidence type="ECO:0000313" key="7">
    <source>
        <dbReference type="EMBL" id="WOL07031.1"/>
    </source>
</evidence>
<keyword evidence="3" id="KW-0862">Zinc</keyword>
<dbReference type="AlphaFoldDB" id="A0AAQ3KK17"/>
<evidence type="ECO:0000256" key="3">
    <source>
        <dbReference type="ARBA" id="ARBA00022833"/>
    </source>
</evidence>
<sequence>MKKNFWICAWSTFHEEFVDNLKILGRFEKKAVEDLLRYNPENWCRAYFSFKSKSASVDNNSVESFNSWILKARFKPMIRMLEEIRIKTMTMIAKLDAQCSKWAKDWSPTVLKAYKENRDIAHRCRVEFNDSNGYEVSEGVDKHIVKLDLHSCTCREWDLTGIPCPHALSAMNNSKLDPMKYISHFYSKKTFNAVYFHKIQPVRGQKFWRTEEFQPVEPPPVVKQVGRPKKQRKREINEPRMIGIVQKMSKGQQQRCGNCKKFGHNKRNGKKVSVITNVAENDKQPSQSTQRSYVHNDQLQSQGTQRSEVQNDHFQSQSTHRSEVINDVEYTVNFERIYLRNNNAENGYGVFYDPVSGVTTYHEGDTLGVLVDAEEGGEIDPKTQANVNVRFSIPSESQTRFAQRKKNSTSTTTRDKRIAFGIKNTRGSSNLSFKPSQHKKKSQKNRNVTQADLENEKQEMMIKKKAKNMTP</sequence>
<evidence type="ECO:0000313" key="8">
    <source>
        <dbReference type="Proteomes" id="UP001327560"/>
    </source>
</evidence>
<reference evidence="7 8" key="1">
    <citation type="submission" date="2023-10" db="EMBL/GenBank/DDBJ databases">
        <title>Chromosome-scale genome assembly provides insights into flower coloration mechanisms of Canna indica.</title>
        <authorList>
            <person name="Li C."/>
        </authorList>
    </citation>
    <scope>NUCLEOTIDE SEQUENCE [LARGE SCALE GENOMIC DNA]</scope>
    <source>
        <tissue evidence="7">Flower</tissue>
    </source>
</reference>
<dbReference type="Proteomes" id="UP001327560">
    <property type="component" value="Chromosome 5"/>
</dbReference>
<gene>
    <name evidence="7" type="ORF">Cni_G15766</name>
</gene>
<evidence type="ECO:0000256" key="1">
    <source>
        <dbReference type="ARBA" id="ARBA00022723"/>
    </source>
</evidence>
<dbReference type="Pfam" id="PF04434">
    <property type="entry name" value="SWIM"/>
    <property type="match status" value="1"/>
</dbReference>
<protein>
    <recommendedName>
        <fullName evidence="6">SWIM-type domain-containing protein</fullName>
    </recommendedName>
</protein>
<keyword evidence="8" id="KW-1185">Reference proteome</keyword>
<feature type="region of interest" description="Disordered" evidence="5">
    <location>
        <begin position="219"/>
        <end position="240"/>
    </location>
</feature>
<dbReference type="EMBL" id="CP136894">
    <property type="protein sequence ID" value="WOL07031.1"/>
    <property type="molecule type" value="Genomic_DNA"/>
</dbReference>
<feature type="domain" description="SWIM-type" evidence="6">
    <location>
        <begin position="134"/>
        <end position="175"/>
    </location>
</feature>
<dbReference type="GO" id="GO:0008270">
    <property type="term" value="F:zinc ion binding"/>
    <property type="evidence" value="ECO:0007669"/>
    <property type="project" value="UniProtKB-KW"/>
</dbReference>
<feature type="region of interest" description="Disordered" evidence="5">
    <location>
        <begin position="425"/>
        <end position="471"/>
    </location>
</feature>
<dbReference type="PROSITE" id="PS50966">
    <property type="entry name" value="ZF_SWIM"/>
    <property type="match status" value="1"/>
</dbReference>
<dbReference type="PANTHER" id="PTHR31973">
    <property type="entry name" value="POLYPROTEIN, PUTATIVE-RELATED"/>
    <property type="match status" value="1"/>
</dbReference>
<name>A0AAQ3KK17_9LILI</name>
<keyword evidence="1" id="KW-0479">Metal-binding</keyword>
<organism evidence="7 8">
    <name type="scientific">Canna indica</name>
    <name type="common">Indian-shot</name>
    <dbReference type="NCBI Taxonomy" id="4628"/>
    <lineage>
        <taxon>Eukaryota</taxon>
        <taxon>Viridiplantae</taxon>
        <taxon>Streptophyta</taxon>
        <taxon>Embryophyta</taxon>
        <taxon>Tracheophyta</taxon>
        <taxon>Spermatophyta</taxon>
        <taxon>Magnoliopsida</taxon>
        <taxon>Liliopsida</taxon>
        <taxon>Zingiberales</taxon>
        <taxon>Cannaceae</taxon>
        <taxon>Canna</taxon>
    </lineage>
</organism>
<evidence type="ECO:0000256" key="5">
    <source>
        <dbReference type="SAM" id="MobiDB-lite"/>
    </source>
</evidence>
<accession>A0AAQ3KK17</accession>
<evidence type="ECO:0000256" key="2">
    <source>
        <dbReference type="ARBA" id="ARBA00022771"/>
    </source>
</evidence>
<feature type="region of interest" description="Disordered" evidence="5">
    <location>
        <begin position="397"/>
        <end position="416"/>
    </location>
</feature>
<feature type="compositionally biased region" description="Polar residues" evidence="5">
    <location>
        <begin position="425"/>
        <end position="435"/>
    </location>
</feature>
<dbReference type="InterPro" id="IPR007527">
    <property type="entry name" value="Znf_SWIM"/>
</dbReference>
<evidence type="ECO:0000259" key="6">
    <source>
        <dbReference type="PROSITE" id="PS50966"/>
    </source>
</evidence>
<keyword evidence="2 4" id="KW-0863">Zinc-finger</keyword>
<proteinExistence type="predicted"/>
<feature type="compositionally biased region" description="Polar residues" evidence="5">
    <location>
        <begin position="277"/>
        <end position="319"/>
    </location>
</feature>
<dbReference type="PANTHER" id="PTHR31973:SF189">
    <property type="entry name" value="TRANSPOSASE, MUDR, PLANT, MULE TRANSPOSASE DOMAIN PROTEIN-RELATED"/>
    <property type="match status" value="1"/>
</dbReference>
<dbReference type="SMART" id="SM00575">
    <property type="entry name" value="ZnF_PMZ"/>
    <property type="match status" value="1"/>
</dbReference>
<evidence type="ECO:0000256" key="4">
    <source>
        <dbReference type="PROSITE-ProRule" id="PRU00325"/>
    </source>
</evidence>
<dbReference type="InterPro" id="IPR006564">
    <property type="entry name" value="Znf_PMZ"/>
</dbReference>